<evidence type="ECO:0000256" key="2">
    <source>
        <dbReference type="SAM" id="Phobius"/>
    </source>
</evidence>
<dbReference type="EMBL" id="PDLO01000009">
    <property type="protein sequence ID" value="PHK97335.1"/>
    <property type="molecule type" value="Genomic_DNA"/>
</dbReference>
<feature type="transmembrane region" description="Helical" evidence="2">
    <location>
        <begin position="20"/>
        <end position="40"/>
    </location>
</feature>
<reference evidence="3 4" key="1">
    <citation type="submission" date="2017-10" db="EMBL/GenBank/DDBJ databases">
        <title>The draft genome sequence of Lewinella marina KCTC 32374.</title>
        <authorList>
            <person name="Wang K."/>
        </authorList>
    </citation>
    <scope>NUCLEOTIDE SEQUENCE [LARGE SCALE GENOMIC DNA]</scope>
    <source>
        <strain evidence="3 4">MKG-38</strain>
    </source>
</reference>
<evidence type="ECO:0000313" key="4">
    <source>
        <dbReference type="Proteomes" id="UP000226437"/>
    </source>
</evidence>
<dbReference type="RefSeq" id="WP_099107619.1">
    <property type="nucleotide sequence ID" value="NZ_JAATJF010000003.1"/>
</dbReference>
<accession>A0A2G0CBJ9</accession>
<proteinExistence type="predicted"/>
<keyword evidence="2" id="KW-0812">Transmembrane</keyword>
<dbReference type="Pfam" id="PF14520">
    <property type="entry name" value="HHH_5"/>
    <property type="match status" value="1"/>
</dbReference>
<feature type="coiled-coil region" evidence="1">
    <location>
        <begin position="52"/>
        <end position="135"/>
    </location>
</feature>
<comment type="caution">
    <text evidence="3">The sequence shown here is derived from an EMBL/GenBank/DDBJ whole genome shotgun (WGS) entry which is preliminary data.</text>
</comment>
<keyword evidence="2" id="KW-0472">Membrane</keyword>
<evidence type="ECO:0000256" key="1">
    <source>
        <dbReference type="SAM" id="Coils"/>
    </source>
</evidence>
<gene>
    <name evidence="3" type="ORF">CGL56_16140</name>
</gene>
<organism evidence="3 4">
    <name type="scientific">Neolewinella marina</name>
    <dbReference type="NCBI Taxonomy" id="438751"/>
    <lineage>
        <taxon>Bacteria</taxon>
        <taxon>Pseudomonadati</taxon>
        <taxon>Bacteroidota</taxon>
        <taxon>Saprospiria</taxon>
        <taxon>Saprospirales</taxon>
        <taxon>Lewinellaceae</taxon>
        <taxon>Neolewinella</taxon>
    </lineage>
</organism>
<keyword evidence="1" id="KW-0175">Coiled coil</keyword>
<name>A0A2G0CBJ9_9BACT</name>
<dbReference type="OrthoDB" id="9807941at2"/>
<dbReference type="AlphaFoldDB" id="A0A2G0CBJ9"/>
<dbReference type="Proteomes" id="UP000226437">
    <property type="component" value="Unassembled WGS sequence"/>
</dbReference>
<dbReference type="Gene3D" id="1.10.150.20">
    <property type="entry name" value="5' to 3' exonuclease, C-terminal subdomain"/>
    <property type="match status" value="1"/>
</dbReference>
<dbReference type="Gene3D" id="1.10.287.1490">
    <property type="match status" value="1"/>
</dbReference>
<keyword evidence="4" id="KW-1185">Reference proteome</keyword>
<protein>
    <submittedName>
        <fullName evidence="3">Uncharacterized protein</fullName>
    </submittedName>
</protein>
<evidence type="ECO:0000313" key="3">
    <source>
        <dbReference type="EMBL" id="PHK97335.1"/>
    </source>
</evidence>
<sequence length="370" mass="41474">MPLIRDFIEYLATLTTQYLLIFALLGLLLFTLGLLLGWLVQRRKTSKFHRQLQQAGKEKEAIQQRLTAADEDQKSLARELVSITSEKDDILVQQREFRKNLDAISRELSKLQASNEQLNATNQSYASTIEDLNDQIIGLKTRNEQLLGGNAGAGQRESPPPSDAMGEVERRLRALEERVARLSPDQPEPVVDLGKPTHEVRIGPSLGEVIERRDDLTRIQTVGPFNQAKLYEAGIYTYDQIADWSEEDLSAYAARIGYVAELMREEDWIGQARKLADARQRDPEAQAPPVPARQGLLAVMGITPEIEAVLEDAGIRNLPTLAETPVEELEAMLQQAGGHMSVHDPASWPRQATLAAEGRWEELKQLQEEV</sequence>
<keyword evidence="2" id="KW-1133">Transmembrane helix</keyword>